<dbReference type="InterPro" id="IPR024412">
    <property type="entry name" value="Lsr2_dim_dom"/>
</dbReference>
<evidence type="ECO:0000256" key="1">
    <source>
        <dbReference type="ARBA" id="ARBA00023125"/>
    </source>
</evidence>
<reference evidence="5" key="1">
    <citation type="submission" date="2015-03" db="EMBL/GenBank/DDBJ databases">
        <authorList>
            <consortium name="Pathogen Informatics"/>
        </authorList>
    </citation>
    <scope>NUCLEOTIDE SEQUENCE [LARGE SCALE GENOMIC DNA]</scope>
    <source>
        <strain evidence="5">NCTC11134</strain>
    </source>
</reference>
<evidence type="ECO:0000259" key="3">
    <source>
        <dbReference type="Pfam" id="PF23359"/>
    </source>
</evidence>
<gene>
    <name evidence="4" type="primary">lsr2_1</name>
    <name evidence="4" type="ORF">ERS450000_01682</name>
</gene>
<dbReference type="AlphaFoldDB" id="A0A0H5NLM1"/>
<proteinExistence type="predicted"/>
<dbReference type="InterPro" id="IPR055370">
    <property type="entry name" value="Lsr2_DNA-bd"/>
</dbReference>
<dbReference type="Pfam" id="PF23359">
    <property type="entry name" value="Lsr2_DNA-bd"/>
    <property type="match status" value="1"/>
</dbReference>
<protein>
    <submittedName>
        <fullName evidence="4">Lsr2</fullName>
    </submittedName>
</protein>
<sequence length="114" mass="12479">MARKVTVLLVDDVDGKSVADETVSFALDGVHYELDLCTANAEQLRALFAQWTPFARRVGKAAGGTRAPRSRRATEQDQTLAIRRWAQENGMQVSSRGRVSAAVVEAYHKANPHG</sequence>
<dbReference type="Pfam" id="PF11774">
    <property type="entry name" value="Lsr2"/>
    <property type="match status" value="1"/>
</dbReference>
<dbReference type="InterPro" id="IPR042261">
    <property type="entry name" value="Lsr2-like_dimerization"/>
</dbReference>
<organism evidence="4 5">
    <name type="scientific">Nocardia farcinica</name>
    <dbReference type="NCBI Taxonomy" id="37329"/>
    <lineage>
        <taxon>Bacteria</taxon>
        <taxon>Bacillati</taxon>
        <taxon>Actinomycetota</taxon>
        <taxon>Actinomycetes</taxon>
        <taxon>Mycobacteriales</taxon>
        <taxon>Nocardiaceae</taxon>
        <taxon>Nocardia</taxon>
    </lineage>
</organism>
<feature type="domain" description="Lsr2 DNA-binding" evidence="3">
    <location>
        <begin position="76"/>
        <end position="110"/>
    </location>
</feature>
<dbReference type="RefSeq" id="WP_060591745.1">
    <property type="nucleotide sequence ID" value="NZ_CP031418.1"/>
</dbReference>
<dbReference type="InterPro" id="IPR036625">
    <property type="entry name" value="E3-bd_dom_sf"/>
</dbReference>
<evidence type="ECO:0000313" key="4">
    <source>
        <dbReference type="EMBL" id="CRY76109.1"/>
    </source>
</evidence>
<evidence type="ECO:0000313" key="5">
    <source>
        <dbReference type="Proteomes" id="UP000057820"/>
    </source>
</evidence>
<name>A0A0H5NLM1_NOCFR</name>
<dbReference type="EMBL" id="LN868938">
    <property type="protein sequence ID" value="CRY76109.1"/>
    <property type="molecule type" value="Genomic_DNA"/>
</dbReference>
<dbReference type="GO" id="GO:0016746">
    <property type="term" value="F:acyltransferase activity"/>
    <property type="evidence" value="ECO:0007669"/>
    <property type="project" value="InterPro"/>
</dbReference>
<evidence type="ECO:0000259" key="2">
    <source>
        <dbReference type="Pfam" id="PF11774"/>
    </source>
</evidence>
<dbReference type="Gene3D" id="4.10.320.10">
    <property type="entry name" value="E3-binding domain"/>
    <property type="match status" value="1"/>
</dbReference>
<keyword evidence="1" id="KW-0238">DNA-binding</keyword>
<dbReference type="KEGG" id="nfr:ERS450000_01682"/>
<dbReference type="GO" id="GO:0003677">
    <property type="term" value="F:DNA binding"/>
    <property type="evidence" value="ECO:0007669"/>
    <property type="project" value="UniProtKB-KW"/>
</dbReference>
<feature type="domain" description="Lsr2 dimerization" evidence="2">
    <location>
        <begin position="1"/>
        <end position="59"/>
    </location>
</feature>
<accession>A0A0H5NLM1</accession>
<dbReference type="Proteomes" id="UP000057820">
    <property type="component" value="Chromosome 1"/>
</dbReference>
<dbReference type="Gene3D" id="3.30.60.230">
    <property type="entry name" value="Lsr2, dimerization domain"/>
    <property type="match status" value="1"/>
</dbReference>